<evidence type="ECO:0000259" key="1">
    <source>
        <dbReference type="Pfam" id="PF02492"/>
    </source>
</evidence>
<organism evidence="2 3">
    <name type="scientific">Sagittula marina</name>
    <dbReference type="NCBI Taxonomy" id="943940"/>
    <lineage>
        <taxon>Bacteria</taxon>
        <taxon>Pseudomonadati</taxon>
        <taxon>Pseudomonadota</taxon>
        <taxon>Alphaproteobacteria</taxon>
        <taxon>Rhodobacterales</taxon>
        <taxon>Roseobacteraceae</taxon>
        <taxon>Sagittula</taxon>
    </lineage>
</organism>
<dbReference type="Pfam" id="PF02492">
    <property type="entry name" value="cobW"/>
    <property type="match status" value="1"/>
</dbReference>
<name>A0A7W6DVA1_9RHOB</name>
<comment type="caution">
    <text evidence="2">The sequence shown here is derived from an EMBL/GenBank/DDBJ whole genome shotgun (WGS) entry which is preliminary data.</text>
</comment>
<keyword evidence="3" id="KW-1185">Reference proteome</keyword>
<reference evidence="2 3" key="1">
    <citation type="submission" date="2020-08" db="EMBL/GenBank/DDBJ databases">
        <title>Genomic Encyclopedia of Type Strains, Phase IV (KMG-IV): sequencing the most valuable type-strain genomes for metagenomic binning, comparative biology and taxonomic classification.</title>
        <authorList>
            <person name="Goeker M."/>
        </authorList>
    </citation>
    <scope>NUCLEOTIDE SEQUENCE [LARGE SCALE GENOMIC DNA]</scope>
    <source>
        <strain evidence="2 3">DSM 102235</strain>
    </source>
</reference>
<dbReference type="InterPro" id="IPR003495">
    <property type="entry name" value="CobW/HypB/UreG_nucleotide-bd"/>
</dbReference>
<evidence type="ECO:0000313" key="3">
    <source>
        <dbReference type="Proteomes" id="UP000541426"/>
    </source>
</evidence>
<dbReference type="Proteomes" id="UP000541426">
    <property type="component" value="Unassembled WGS sequence"/>
</dbReference>
<gene>
    <name evidence="2" type="ORF">GGQ68_003586</name>
</gene>
<evidence type="ECO:0000313" key="2">
    <source>
        <dbReference type="EMBL" id="MBB3987240.1"/>
    </source>
</evidence>
<protein>
    <submittedName>
        <fullName evidence="2">G3E family GTPase</fullName>
    </submittedName>
</protein>
<dbReference type="Gene3D" id="3.40.50.300">
    <property type="entry name" value="P-loop containing nucleotide triphosphate hydrolases"/>
    <property type="match status" value="1"/>
</dbReference>
<accession>A0A7W6DVA1</accession>
<dbReference type="EMBL" id="JACIEJ010000009">
    <property type="protein sequence ID" value="MBB3987240.1"/>
    <property type="molecule type" value="Genomic_DNA"/>
</dbReference>
<dbReference type="AlphaFoldDB" id="A0A7W6DVA1"/>
<sequence>MSAIDSRLPVTVVSGFLGAGRITLLNRVLNNR</sequence>
<proteinExistence type="predicted"/>
<dbReference type="InterPro" id="IPR027417">
    <property type="entry name" value="P-loop_NTPase"/>
</dbReference>
<feature type="domain" description="CobW/HypB/UreG nucleotide-binding" evidence="1">
    <location>
        <begin position="9"/>
        <end position="31"/>
    </location>
</feature>